<dbReference type="PATRIC" id="fig|1469144.8.peg.4213"/>
<dbReference type="PROSITE" id="PS50035">
    <property type="entry name" value="PLD"/>
    <property type="match status" value="1"/>
</dbReference>
<dbReference type="InterPro" id="IPR025202">
    <property type="entry name" value="PLD-like_dom"/>
</dbReference>
<dbReference type="GO" id="GO:0016787">
    <property type="term" value="F:hydrolase activity"/>
    <property type="evidence" value="ECO:0007669"/>
    <property type="project" value="UniProtKB-KW"/>
</dbReference>
<evidence type="ECO:0000313" key="8">
    <source>
        <dbReference type="EMBL" id="KWX04742.1"/>
    </source>
</evidence>
<dbReference type="InterPro" id="IPR047187">
    <property type="entry name" value="SF1_C_Upf1"/>
</dbReference>
<name>A0A132N588_9ACTN</name>
<dbReference type="GO" id="GO:0005524">
    <property type="term" value="F:ATP binding"/>
    <property type="evidence" value="ECO:0007669"/>
    <property type="project" value="UniProtKB-KW"/>
</dbReference>
<dbReference type="SUPFAM" id="SSF52540">
    <property type="entry name" value="P-loop containing nucleoside triphosphate hydrolases"/>
    <property type="match status" value="1"/>
</dbReference>
<dbReference type="GO" id="GO:0006793">
    <property type="term" value="P:phosphorus metabolic process"/>
    <property type="evidence" value="ECO:0007669"/>
    <property type="project" value="UniProtKB-ARBA"/>
</dbReference>
<dbReference type="RefSeq" id="WP_067069024.1">
    <property type="nucleotide sequence ID" value="NZ_JYIJ01000014.1"/>
</dbReference>
<sequence>MPDWRTEVLEAVQRWLAKEGQGGSPRWEAIAAARPGAEQGWFTVDLRGRRGSLELFEALRIGPAGLKYPERDAHPVGEVVVEGEIARVRAGSFLDGELCLYGLVQPRGFLIQRLLEALRGLTDPGKADDLARGRLTTLPPLPTDRDRTLNPAQWQVYDACHTPGLFLVWGPPGTGKTRVLALAITSLLQAGSRVLLVSPTNVAVDNALLEVVKSGQFGPGELVRVGPPALPDVAKNPSVSLPLLVKDRQRKVAEERDEVERRLSVLQDSVAKLRRLEDELAGYDPHAYETARRLIDQEQQIAESTAWLERLGTELEQARMTAEAKHRELARAEAAWEEIAPARQYLAEAGELRAQLNGLEIEAGKRELALMQADSAYQEALAKVRALESQPLLARLRNRVAARNARETRDTRHRELEAAARRYEEARKALERQRPLLQARIPELLQRAAPIDEAEIARREKVLDEARAGADTAKGEVAALERQRDDLRRKLETMRAGPRATDEHHRVVAEAEQANFPTRHAELERLRQHVKAEEPQRQRLEARYRELGEKLERLRRDAEKEIIGQAKLVAATLARSRIHPAIAAREFDVVLVDEAGAATVPEVLLAVAKAERTAVLLGDFLQLPAPTASDFRQDDNLRARDWLGRDCFEVCGIRTPQDARDHPGCAVLTWQYRFGPAIMQLANRAMYAGELQPGRELPALDPADPEIVFLDTDKLDDLGTIRRISRDSGWWPAGGLLGRILAQHHRDRGESVAILAPYRYQVEVALEALRDVEDVRASLDAEALTIHSAQGCEFDVVIFDLVEDGRRPGWVAKGRADSTNGYRRDGARLFNVGLTRAKHRLYLIGSGKAVRRAPSGTVLHTVRKLVREGLIRRVAATELLAPAGAEPAAQPDPVTLELADVLSQYVRIVEVLDERTFYAALEAYLGAARQEIYLWAPWTAKRTHQVLPLLSDAVRRGVDVRVFVRGSTDRQMQERKDFREALAALRQAVPRVIRYRDMHQKLIVIDRRVTVLGSLNILSHSTTREVMCIVEGHRFAAKMLEHEHGEAFSTPPGRCGDCGHPEVELWRSKESKMNYPWFWRCGRRDERGRQACAWRQEVRLRRERNSGT</sequence>
<reference evidence="8 11" key="1">
    <citation type="submission" date="2015-02" db="EMBL/GenBank/DDBJ databases">
        <title>Physiological reanalysis, assessment of diazotrophy, and genome sequences of multiple isolates of Streptomyces thermoautotrophicus.</title>
        <authorList>
            <person name="MacKellar D.C."/>
            <person name="Lieber L."/>
            <person name="Norman J."/>
            <person name="Bolger A."/>
            <person name="Tobin C."/>
            <person name="Murray J.W."/>
            <person name="Prell J."/>
        </authorList>
    </citation>
    <scope>NUCLEOTIDE SEQUENCE [LARGE SCALE GENOMIC DNA]</scope>
    <source>
        <strain evidence="8 11">UBT1</strain>
    </source>
</reference>
<dbReference type="CDD" id="cd18808">
    <property type="entry name" value="SF1_C_Upf1"/>
    <property type="match status" value="1"/>
</dbReference>
<dbReference type="Proteomes" id="UP000070598">
    <property type="component" value="Unassembled WGS sequence"/>
</dbReference>
<dbReference type="InterPro" id="IPR041679">
    <property type="entry name" value="DNA2/NAM7-like_C"/>
</dbReference>
<keyword evidence="3" id="KW-0378">Hydrolase</keyword>
<dbReference type="InterPro" id="IPR003593">
    <property type="entry name" value="AAA+_ATPase"/>
</dbReference>
<dbReference type="InterPro" id="IPR041677">
    <property type="entry name" value="DNA2/NAM7_AAA_11"/>
</dbReference>
<dbReference type="Gene3D" id="3.30.870.10">
    <property type="entry name" value="Endonuclease Chain A"/>
    <property type="match status" value="1"/>
</dbReference>
<evidence type="ECO:0000313" key="11">
    <source>
        <dbReference type="Proteomes" id="UP000070659"/>
    </source>
</evidence>
<feature type="domain" description="PLD phosphodiesterase" evidence="7">
    <location>
        <begin position="994"/>
        <end position="1021"/>
    </location>
</feature>
<dbReference type="InterPro" id="IPR001736">
    <property type="entry name" value="PLipase_D/transphosphatidylase"/>
</dbReference>
<dbReference type="GO" id="GO:0043139">
    <property type="term" value="F:5'-3' DNA helicase activity"/>
    <property type="evidence" value="ECO:0007669"/>
    <property type="project" value="TreeGrafter"/>
</dbReference>
<evidence type="ECO:0000256" key="5">
    <source>
        <dbReference type="ARBA" id="ARBA00022840"/>
    </source>
</evidence>
<dbReference type="PANTHER" id="PTHR43788:SF8">
    <property type="entry name" value="DNA-BINDING PROTEIN SMUBP-2"/>
    <property type="match status" value="1"/>
</dbReference>
<feature type="coiled-coil region" evidence="6">
    <location>
        <begin position="308"/>
        <end position="497"/>
    </location>
</feature>
<gene>
    <name evidence="8" type="ORF">TH66_05985</name>
    <name evidence="9" type="ORF">TR74_12505</name>
</gene>
<dbReference type="EMBL" id="JYIK01000914">
    <property type="protein sequence ID" value="KWX08960.1"/>
    <property type="molecule type" value="Genomic_DNA"/>
</dbReference>
<evidence type="ECO:0000256" key="4">
    <source>
        <dbReference type="ARBA" id="ARBA00022806"/>
    </source>
</evidence>
<dbReference type="Proteomes" id="UP000070659">
    <property type="component" value="Unassembled WGS sequence"/>
</dbReference>
<reference evidence="10" key="2">
    <citation type="submission" date="2015-02" db="EMBL/GenBank/DDBJ databases">
        <title>Physiological reanalysis, assessment of diazotrophy, and genome sequences of multiple isolates of Streptomyces thermoautotrophicus.</title>
        <authorList>
            <person name="MacKellar D.C."/>
            <person name="Lieber L."/>
            <person name="Norman J."/>
            <person name="Bolger A."/>
            <person name="Tobin C."/>
            <person name="Murray J.W."/>
            <person name="Friesen M."/>
            <person name="Prell J."/>
        </authorList>
    </citation>
    <scope>NUCLEOTIDE SEQUENCE [LARGE SCALE GENOMIC DNA]</scope>
    <source>
        <strain evidence="10">UBT1</strain>
    </source>
</reference>
<comment type="similarity">
    <text evidence="1">Belongs to the DNA2/NAM7 helicase family.</text>
</comment>
<evidence type="ECO:0000256" key="6">
    <source>
        <dbReference type="SAM" id="Coils"/>
    </source>
</evidence>
<evidence type="ECO:0000313" key="9">
    <source>
        <dbReference type="EMBL" id="KWX08960.1"/>
    </source>
</evidence>
<evidence type="ECO:0000313" key="10">
    <source>
        <dbReference type="Proteomes" id="UP000070598"/>
    </source>
</evidence>
<evidence type="ECO:0000256" key="3">
    <source>
        <dbReference type="ARBA" id="ARBA00022801"/>
    </source>
</evidence>
<protein>
    <recommendedName>
        <fullName evidence="7">PLD phosphodiesterase domain-containing protein</fullName>
    </recommendedName>
</protein>
<evidence type="ECO:0000259" key="7">
    <source>
        <dbReference type="PROSITE" id="PS50035"/>
    </source>
</evidence>
<evidence type="ECO:0000256" key="1">
    <source>
        <dbReference type="ARBA" id="ARBA00007913"/>
    </source>
</evidence>
<keyword evidence="6" id="KW-0175">Coiled coil</keyword>
<proteinExistence type="inferred from homology"/>
<dbReference type="SMART" id="SM00382">
    <property type="entry name" value="AAA"/>
    <property type="match status" value="1"/>
</dbReference>
<dbReference type="InterPro" id="IPR027417">
    <property type="entry name" value="P-loop_NTPase"/>
</dbReference>
<evidence type="ECO:0000256" key="2">
    <source>
        <dbReference type="ARBA" id="ARBA00022741"/>
    </source>
</evidence>
<comment type="caution">
    <text evidence="8">The sequence shown here is derived from an EMBL/GenBank/DDBJ whole genome shotgun (WGS) entry which is preliminary data.</text>
</comment>
<dbReference type="CDD" id="cd17934">
    <property type="entry name" value="DEXXQc_Upf1-like"/>
    <property type="match status" value="1"/>
</dbReference>
<dbReference type="AlphaFoldDB" id="A0A132N588"/>
<dbReference type="EMBL" id="JYIJ01000014">
    <property type="protein sequence ID" value="KWX04742.1"/>
    <property type="molecule type" value="Genomic_DNA"/>
</dbReference>
<keyword evidence="5" id="KW-0067">ATP-binding</keyword>
<organism evidence="8 11">
    <name type="scientific">Carbonactinospora thermoautotrophica</name>
    <dbReference type="NCBI Taxonomy" id="1469144"/>
    <lineage>
        <taxon>Bacteria</taxon>
        <taxon>Bacillati</taxon>
        <taxon>Actinomycetota</taxon>
        <taxon>Actinomycetes</taxon>
        <taxon>Kitasatosporales</taxon>
        <taxon>Carbonactinosporaceae</taxon>
        <taxon>Carbonactinospora</taxon>
    </lineage>
</organism>
<dbReference type="Pfam" id="PF13087">
    <property type="entry name" value="AAA_12"/>
    <property type="match status" value="1"/>
</dbReference>
<keyword evidence="2" id="KW-0547">Nucleotide-binding</keyword>
<dbReference type="SUPFAM" id="SSF56024">
    <property type="entry name" value="Phospholipase D/nuclease"/>
    <property type="match status" value="1"/>
</dbReference>
<dbReference type="PANTHER" id="PTHR43788">
    <property type="entry name" value="DNA2/NAM7 HELICASE FAMILY MEMBER"/>
    <property type="match status" value="1"/>
</dbReference>
<dbReference type="Gene3D" id="3.40.50.300">
    <property type="entry name" value="P-loop containing nucleotide triphosphate hydrolases"/>
    <property type="match status" value="3"/>
</dbReference>
<keyword evidence="4" id="KW-0347">Helicase</keyword>
<dbReference type="Pfam" id="PF13091">
    <property type="entry name" value="PLDc_2"/>
    <property type="match status" value="1"/>
</dbReference>
<accession>A0A132N588</accession>
<dbReference type="Pfam" id="PF13086">
    <property type="entry name" value="AAA_11"/>
    <property type="match status" value="1"/>
</dbReference>
<dbReference type="InterPro" id="IPR050534">
    <property type="entry name" value="Coronavir_polyprotein_1ab"/>
</dbReference>